<dbReference type="EMBL" id="JBHLTG010000016">
    <property type="protein sequence ID" value="MFC0682651.1"/>
    <property type="molecule type" value="Genomic_DNA"/>
</dbReference>
<keyword evidence="2" id="KW-1185">Reference proteome</keyword>
<comment type="caution">
    <text evidence="1">The sequence shown here is derived from an EMBL/GenBank/DDBJ whole genome shotgun (WGS) entry which is preliminary data.</text>
</comment>
<sequence>MRRLYYSSGYILIDDRTCKAVLRYARALAVSGKSDVVTVPVITDGGSRGSAHLLIGPASELFSTPVDNSRDAEYDPAVVEELERMTAELQEFRPAWETEMRDVPDFDL</sequence>
<gene>
    <name evidence="1" type="ORF">ACFFGH_32885</name>
</gene>
<accession>A0ABV6S0T3</accession>
<dbReference type="Proteomes" id="UP001589896">
    <property type="component" value="Unassembled WGS sequence"/>
</dbReference>
<dbReference type="RefSeq" id="WP_386676856.1">
    <property type="nucleotide sequence ID" value="NZ_JBHLTG010000016.1"/>
</dbReference>
<organism evidence="1 2">
    <name type="scientific">Lysobacter korlensis</name>
    <dbReference type="NCBI Taxonomy" id="553636"/>
    <lineage>
        <taxon>Bacteria</taxon>
        <taxon>Pseudomonadati</taxon>
        <taxon>Pseudomonadota</taxon>
        <taxon>Gammaproteobacteria</taxon>
        <taxon>Lysobacterales</taxon>
        <taxon>Lysobacteraceae</taxon>
        <taxon>Lysobacter</taxon>
    </lineage>
</organism>
<protein>
    <submittedName>
        <fullName evidence="1">Uncharacterized protein</fullName>
    </submittedName>
</protein>
<name>A0ABV6S0T3_9GAMM</name>
<proteinExistence type="predicted"/>
<reference evidence="1 2" key="1">
    <citation type="submission" date="2024-09" db="EMBL/GenBank/DDBJ databases">
        <authorList>
            <person name="Sun Q."/>
            <person name="Mori K."/>
        </authorList>
    </citation>
    <scope>NUCLEOTIDE SEQUENCE [LARGE SCALE GENOMIC DNA]</scope>
    <source>
        <strain evidence="1 2">KCTC 23076</strain>
    </source>
</reference>
<evidence type="ECO:0000313" key="1">
    <source>
        <dbReference type="EMBL" id="MFC0682651.1"/>
    </source>
</evidence>
<evidence type="ECO:0000313" key="2">
    <source>
        <dbReference type="Proteomes" id="UP001589896"/>
    </source>
</evidence>